<reference evidence="1 2" key="1">
    <citation type="submission" date="2020-08" db="EMBL/GenBank/DDBJ databases">
        <title>Complete genome sequence of Raphidiopsis curvispora isolated from drinking water reservoir in South Korea.</title>
        <authorList>
            <person name="Jeong J."/>
        </authorList>
    </citation>
    <scope>NUCLEOTIDE SEQUENCE [LARGE SCALE GENOMIC DNA]</scope>
    <source>
        <strain evidence="1 2">GIHE-G1</strain>
    </source>
</reference>
<dbReference type="InterPro" id="IPR027417">
    <property type="entry name" value="P-loop_NTPase"/>
</dbReference>
<name>A0A7H0EYS5_9CYAN</name>
<organism evidence="1 2">
    <name type="scientific">Cylindrospermopsis curvispora GIHE-G1</name>
    <dbReference type="NCBI Taxonomy" id="2666332"/>
    <lineage>
        <taxon>Bacteria</taxon>
        <taxon>Bacillati</taxon>
        <taxon>Cyanobacteriota</taxon>
        <taxon>Cyanophyceae</taxon>
        <taxon>Nostocales</taxon>
        <taxon>Aphanizomenonaceae</taxon>
        <taxon>Cylindrospermopsis</taxon>
    </lineage>
</organism>
<accession>A0A7H0EYS5</accession>
<dbReference type="KEGG" id="ccur:IAR63_13915"/>
<evidence type="ECO:0000313" key="1">
    <source>
        <dbReference type="EMBL" id="QNP28941.1"/>
    </source>
</evidence>
<dbReference type="RefSeq" id="WP_187705677.1">
    <property type="nucleotide sequence ID" value="NZ_CP060822.1"/>
</dbReference>
<keyword evidence="2" id="KW-1185">Reference proteome</keyword>
<gene>
    <name evidence="1" type="ORF">IAR63_13915</name>
</gene>
<evidence type="ECO:0000313" key="2">
    <source>
        <dbReference type="Proteomes" id="UP000516013"/>
    </source>
</evidence>
<proteinExistence type="predicted"/>
<sequence length="516" mass="58092">MNKWFNTAGPCKSDIHYMLPPTERLPKVRTLIDRQNYFVIHAPRQVGKTTAMLALAQELTESGKYTAVMLSAEVGAAFPHDPVAAQGAILTEWQQSICFRLPSELQPTQWPAVDNSSQLSIFLSNWAVTSPRPLVFFLDEIDALSDETLISILRQLRSGYPNRPQGFPHSLGLIGMRDVRDYKVKSGGGDRLNTASPFNIKVESLTMGNFTFTDVKTLYQQHTKATGQVFTPEALEYSFYLTDGQPWLVNALARQATEDVVKDTNQPITVEVIEEAKEILIQRQDTHLDSLAERLREPRVRTIIEPILAGEELPDVPSDDIRYVLDLGLCQDKNGQGLEIANPIYREVIPRVLTYTTRSSIGVIEPSWISDQGELLPDKLLQVFLEFWRQHGEPLLKSTPYPEIAPHLVLMAFLHRVVNGGGRLEREYAIGSGRMDICLRYGKVVMGMELKVWHPKRKDPLSQGLKQLDKYLAGLNLETGWLVIFDRRPNLPPIGDRTTTQEVISPAGRCITVIRG</sequence>
<keyword evidence="1" id="KW-0067">ATP-binding</keyword>
<keyword evidence="1" id="KW-0547">Nucleotide-binding</keyword>
<dbReference type="EMBL" id="CP060822">
    <property type="protein sequence ID" value="QNP28941.1"/>
    <property type="molecule type" value="Genomic_DNA"/>
</dbReference>
<protein>
    <submittedName>
        <fullName evidence="1">ATP-binding protein</fullName>
    </submittedName>
</protein>
<dbReference type="GO" id="GO:0005524">
    <property type="term" value="F:ATP binding"/>
    <property type="evidence" value="ECO:0007669"/>
    <property type="project" value="UniProtKB-KW"/>
</dbReference>
<dbReference type="Gene3D" id="3.40.50.300">
    <property type="entry name" value="P-loop containing nucleotide triphosphate hydrolases"/>
    <property type="match status" value="1"/>
</dbReference>
<dbReference type="AlphaFoldDB" id="A0A7H0EYS5"/>
<dbReference type="Proteomes" id="UP000516013">
    <property type="component" value="Chromosome"/>
</dbReference>
<dbReference type="SUPFAM" id="SSF52540">
    <property type="entry name" value="P-loop containing nucleoside triphosphate hydrolases"/>
    <property type="match status" value="1"/>
</dbReference>